<protein>
    <submittedName>
        <fullName evidence="2">Putative peptidoglycan binding domain-containing protein</fullName>
    </submittedName>
</protein>
<name>A0A1C6TRV5_9ACTN</name>
<dbReference type="InterPro" id="IPR036365">
    <property type="entry name" value="PGBD-like_sf"/>
</dbReference>
<dbReference type="STRING" id="47855.GA0070606_0261"/>
<dbReference type="InterPro" id="IPR036366">
    <property type="entry name" value="PGBDSf"/>
</dbReference>
<dbReference type="EMBL" id="FMHZ01000002">
    <property type="protein sequence ID" value="SCL44373.1"/>
    <property type="molecule type" value="Genomic_DNA"/>
</dbReference>
<dbReference type="AlphaFoldDB" id="A0A1C6TRV5"/>
<dbReference type="InterPro" id="IPR002477">
    <property type="entry name" value="Peptidoglycan-bd-like"/>
</dbReference>
<sequence>MTLTVPAVGVATGIPAPARPSDARVSAGGRPYGGWMLRADDRDATATTAARYDGVERPAPLVTDRWVRRLQQDLATLGFLTPDAVDGAYGMITYWAVLEFQTYARRERAAVEPADATATRHADRLRPVDVPEPERYRGPVSGMADAPTQVAVRHWLDRRWRRPGPRPGW</sequence>
<dbReference type="Gene3D" id="1.10.101.10">
    <property type="entry name" value="PGBD-like superfamily/PGBD"/>
    <property type="match status" value="1"/>
</dbReference>
<reference evidence="3" key="1">
    <citation type="submission" date="2016-06" db="EMBL/GenBank/DDBJ databases">
        <authorList>
            <person name="Varghese N."/>
            <person name="Submissions Spin"/>
        </authorList>
    </citation>
    <scope>NUCLEOTIDE SEQUENCE [LARGE SCALE GENOMIC DNA]</scope>
    <source>
        <strain evidence="3">DSM 43903</strain>
    </source>
</reference>
<dbReference type="RefSeq" id="WP_091094665.1">
    <property type="nucleotide sequence ID" value="NZ_FMHZ01000002.1"/>
</dbReference>
<accession>A0A1C6TRV5</accession>
<gene>
    <name evidence="2" type="ORF">GA0070606_0261</name>
</gene>
<evidence type="ECO:0000313" key="3">
    <source>
        <dbReference type="Proteomes" id="UP000199001"/>
    </source>
</evidence>
<keyword evidence="3" id="KW-1185">Reference proteome</keyword>
<dbReference type="Proteomes" id="UP000199001">
    <property type="component" value="Unassembled WGS sequence"/>
</dbReference>
<dbReference type="SUPFAM" id="SSF47090">
    <property type="entry name" value="PGBD-like"/>
    <property type="match status" value="1"/>
</dbReference>
<feature type="domain" description="Peptidoglycan binding-like" evidence="1">
    <location>
        <begin position="67"/>
        <end position="103"/>
    </location>
</feature>
<organism evidence="2 3">
    <name type="scientific">Micromonospora citrea</name>
    <dbReference type="NCBI Taxonomy" id="47855"/>
    <lineage>
        <taxon>Bacteria</taxon>
        <taxon>Bacillati</taxon>
        <taxon>Actinomycetota</taxon>
        <taxon>Actinomycetes</taxon>
        <taxon>Micromonosporales</taxon>
        <taxon>Micromonosporaceae</taxon>
        <taxon>Micromonospora</taxon>
    </lineage>
</organism>
<dbReference type="Pfam" id="PF01471">
    <property type="entry name" value="PG_binding_1"/>
    <property type="match status" value="1"/>
</dbReference>
<dbReference type="OrthoDB" id="9795624at2"/>
<evidence type="ECO:0000313" key="2">
    <source>
        <dbReference type="EMBL" id="SCL44373.1"/>
    </source>
</evidence>
<evidence type="ECO:0000259" key="1">
    <source>
        <dbReference type="Pfam" id="PF01471"/>
    </source>
</evidence>
<proteinExistence type="predicted"/>